<dbReference type="InParanoid" id="A0A165D938"/>
<accession>A0A165D938</accession>
<gene>
    <name evidence="2" type="ORF">EXIGLDRAFT_754078</name>
</gene>
<proteinExistence type="predicted"/>
<reference evidence="2 3" key="1">
    <citation type="journal article" date="2016" name="Mol. Biol. Evol.">
        <title>Comparative Genomics of Early-Diverging Mushroom-Forming Fungi Provides Insights into the Origins of Lignocellulose Decay Capabilities.</title>
        <authorList>
            <person name="Nagy L.G."/>
            <person name="Riley R."/>
            <person name="Tritt A."/>
            <person name="Adam C."/>
            <person name="Daum C."/>
            <person name="Floudas D."/>
            <person name="Sun H."/>
            <person name="Yadav J.S."/>
            <person name="Pangilinan J."/>
            <person name="Larsson K.H."/>
            <person name="Matsuura K."/>
            <person name="Barry K."/>
            <person name="Labutti K."/>
            <person name="Kuo R."/>
            <person name="Ohm R.A."/>
            <person name="Bhattacharya S.S."/>
            <person name="Shirouzu T."/>
            <person name="Yoshinaga Y."/>
            <person name="Martin F.M."/>
            <person name="Grigoriev I.V."/>
            <person name="Hibbett D.S."/>
        </authorList>
    </citation>
    <scope>NUCLEOTIDE SEQUENCE [LARGE SCALE GENOMIC DNA]</scope>
    <source>
        <strain evidence="2 3">HHB12029</strain>
    </source>
</reference>
<evidence type="ECO:0000313" key="2">
    <source>
        <dbReference type="EMBL" id="KZV84038.1"/>
    </source>
</evidence>
<organism evidence="2 3">
    <name type="scientific">Exidia glandulosa HHB12029</name>
    <dbReference type="NCBI Taxonomy" id="1314781"/>
    <lineage>
        <taxon>Eukaryota</taxon>
        <taxon>Fungi</taxon>
        <taxon>Dikarya</taxon>
        <taxon>Basidiomycota</taxon>
        <taxon>Agaricomycotina</taxon>
        <taxon>Agaricomycetes</taxon>
        <taxon>Auriculariales</taxon>
        <taxon>Exidiaceae</taxon>
        <taxon>Exidia</taxon>
    </lineage>
</organism>
<dbReference type="AlphaFoldDB" id="A0A165D938"/>
<evidence type="ECO:0000313" key="3">
    <source>
        <dbReference type="Proteomes" id="UP000077266"/>
    </source>
</evidence>
<keyword evidence="3" id="KW-1185">Reference proteome</keyword>
<feature type="region of interest" description="Disordered" evidence="1">
    <location>
        <begin position="429"/>
        <end position="461"/>
    </location>
</feature>
<sequence>MSPSSSFCTAARSSPHFHGHATLASGANPQIRHTRQTSTQSASQISPVEGLVQSINSVISLIDNKPQKGGWWLTFRTELRLKLKSTAALAANLSPVALENSATVQEATTTDAQEQVTPHETPSAHQAATAPALSITILDVETAVARAVERGLKDIHERLDAIPGATPNSVLPNASAHACTAHDHSHPPPTRALPQATERDIIVSLASVTSSDALRACSEAEIKATVDAALASTTPRDQPKRSVAGVRKLPNGDIRIRTSSESIKDTIVNESSSWLSALAPGAQLVRERYTVEVRAVPTTFRPDEDYAIQALYVANAETFASAASILAVRWLRDPGQDKRAASLLLDLDSMHAFHHAIYNGISIRGRLCDVCPRGDTSSPAARVEKKNYPSLAPVALARTPPAPVSAHTLPAEEVARRPKYARLLAAYASPPPSAELPGAAGDTRRSIPFSTSPRAGSAWQN</sequence>
<name>A0A165D938_EXIGL</name>
<dbReference type="EMBL" id="KV426243">
    <property type="protein sequence ID" value="KZV84038.1"/>
    <property type="molecule type" value="Genomic_DNA"/>
</dbReference>
<evidence type="ECO:0000256" key="1">
    <source>
        <dbReference type="SAM" id="MobiDB-lite"/>
    </source>
</evidence>
<protein>
    <submittedName>
        <fullName evidence="2">Uncharacterized protein</fullName>
    </submittedName>
</protein>
<dbReference type="OrthoDB" id="4230923at2759"/>
<dbReference type="Proteomes" id="UP000077266">
    <property type="component" value="Unassembled WGS sequence"/>
</dbReference>
<feature type="compositionally biased region" description="Polar residues" evidence="1">
    <location>
        <begin position="448"/>
        <end position="461"/>
    </location>
</feature>